<keyword evidence="7 10" id="KW-0067">ATP-binding</keyword>
<keyword evidence="6" id="KW-0418">Kinase</keyword>
<keyword evidence="15" id="KW-1185">Reference proteome</keyword>
<proteinExistence type="inferred from homology"/>
<accession>A0A669F1W3</accession>
<keyword evidence="3 11" id="KW-0723">Serine/threonine-protein kinase</keyword>
<dbReference type="PROSITE" id="PS00107">
    <property type="entry name" value="PROTEIN_KINASE_ATP"/>
    <property type="match status" value="1"/>
</dbReference>
<evidence type="ECO:0000259" key="13">
    <source>
        <dbReference type="PROSITE" id="PS50011"/>
    </source>
</evidence>
<dbReference type="InterPro" id="IPR017441">
    <property type="entry name" value="Protein_kinase_ATP_BS"/>
</dbReference>
<dbReference type="PROSITE" id="PS00108">
    <property type="entry name" value="PROTEIN_KINASE_ST"/>
    <property type="match status" value="1"/>
</dbReference>
<evidence type="ECO:0000256" key="4">
    <source>
        <dbReference type="ARBA" id="ARBA00022679"/>
    </source>
</evidence>
<dbReference type="SUPFAM" id="SSF56112">
    <property type="entry name" value="Protein kinase-like (PK-like)"/>
    <property type="match status" value="1"/>
</dbReference>
<dbReference type="InterPro" id="IPR051138">
    <property type="entry name" value="PIM_Ser/Thr_kinase"/>
</dbReference>
<dbReference type="PANTHER" id="PTHR22984:SF11">
    <property type="entry name" value="AURORA KINASE-RELATED"/>
    <property type="match status" value="1"/>
</dbReference>
<dbReference type="GO" id="GO:0005524">
    <property type="term" value="F:ATP binding"/>
    <property type="evidence" value="ECO:0007669"/>
    <property type="project" value="UniProtKB-UniRule"/>
</dbReference>
<evidence type="ECO:0000256" key="9">
    <source>
        <dbReference type="ARBA" id="ARBA00048679"/>
    </source>
</evidence>
<dbReference type="PANTHER" id="PTHR22984">
    <property type="entry name" value="SERINE/THREONINE-PROTEIN KINASE PIM"/>
    <property type="match status" value="1"/>
</dbReference>
<evidence type="ECO:0000313" key="14">
    <source>
        <dbReference type="Ensembl" id="ENSONIP00000077088.1"/>
    </source>
</evidence>
<comment type="catalytic activity">
    <reaction evidence="9">
        <text>L-seryl-[protein] + ATP = O-phospho-L-seryl-[protein] + ADP + H(+)</text>
        <dbReference type="Rhea" id="RHEA:17989"/>
        <dbReference type="Rhea" id="RHEA-COMP:9863"/>
        <dbReference type="Rhea" id="RHEA-COMP:11604"/>
        <dbReference type="ChEBI" id="CHEBI:15378"/>
        <dbReference type="ChEBI" id="CHEBI:29999"/>
        <dbReference type="ChEBI" id="CHEBI:30616"/>
        <dbReference type="ChEBI" id="CHEBI:83421"/>
        <dbReference type="ChEBI" id="CHEBI:456216"/>
        <dbReference type="EC" id="2.7.11.1"/>
    </reaction>
</comment>
<comment type="similarity">
    <text evidence="1">Belongs to the protein kinase superfamily. CAMK Ser/Thr protein kinase family. PIM subfamily.</text>
</comment>
<dbReference type="AlphaFoldDB" id="A0A669F1W3"/>
<dbReference type="GO" id="GO:0004674">
    <property type="term" value="F:protein serine/threonine kinase activity"/>
    <property type="evidence" value="ECO:0007669"/>
    <property type="project" value="UniProtKB-KW"/>
</dbReference>
<dbReference type="Gene3D" id="3.30.200.20">
    <property type="entry name" value="Phosphorylase Kinase, domain 1"/>
    <property type="match status" value="1"/>
</dbReference>
<dbReference type="Pfam" id="PF00069">
    <property type="entry name" value="Pkinase"/>
    <property type="match status" value="1"/>
</dbReference>
<dbReference type="Ensembl" id="ENSONIT00000060171.1">
    <property type="protein sequence ID" value="ENSONIP00000077088.1"/>
    <property type="gene ID" value="ENSONIG00000031210.1"/>
</dbReference>
<dbReference type="SMART" id="SM00220">
    <property type="entry name" value="S_TKc"/>
    <property type="match status" value="1"/>
</dbReference>
<dbReference type="GeneID" id="109203020"/>
<evidence type="ECO:0000256" key="5">
    <source>
        <dbReference type="ARBA" id="ARBA00022741"/>
    </source>
</evidence>
<dbReference type="EC" id="2.7.11.1" evidence="2"/>
<evidence type="ECO:0000256" key="6">
    <source>
        <dbReference type="ARBA" id="ARBA00022777"/>
    </source>
</evidence>
<feature type="binding site" evidence="10">
    <location>
        <position position="168"/>
    </location>
    <ligand>
        <name>ATP</name>
        <dbReference type="ChEBI" id="CHEBI:30616"/>
    </ligand>
</feature>
<feature type="compositionally biased region" description="Basic and acidic residues" evidence="12">
    <location>
        <begin position="33"/>
        <end position="65"/>
    </location>
</feature>
<dbReference type="InterPro" id="IPR011009">
    <property type="entry name" value="Kinase-like_dom_sf"/>
</dbReference>
<evidence type="ECO:0000256" key="8">
    <source>
        <dbReference type="ARBA" id="ARBA00047899"/>
    </source>
</evidence>
<protein>
    <recommendedName>
        <fullName evidence="2">non-specific serine/threonine protein kinase</fullName>
        <ecNumber evidence="2">2.7.11.1</ecNumber>
    </recommendedName>
</protein>
<dbReference type="GO" id="GO:0007346">
    <property type="term" value="P:regulation of mitotic cell cycle"/>
    <property type="evidence" value="ECO:0007669"/>
    <property type="project" value="TreeGrafter"/>
</dbReference>
<dbReference type="InterPro" id="IPR000719">
    <property type="entry name" value="Prot_kinase_dom"/>
</dbReference>
<reference evidence="14" key="2">
    <citation type="submission" date="2025-08" db="UniProtKB">
        <authorList>
            <consortium name="Ensembl"/>
        </authorList>
    </citation>
    <scope>IDENTIFICATION</scope>
</reference>
<evidence type="ECO:0000256" key="7">
    <source>
        <dbReference type="ARBA" id="ARBA00022840"/>
    </source>
</evidence>
<comment type="catalytic activity">
    <reaction evidence="8">
        <text>L-threonyl-[protein] + ATP = O-phospho-L-threonyl-[protein] + ADP + H(+)</text>
        <dbReference type="Rhea" id="RHEA:46608"/>
        <dbReference type="Rhea" id="RHEA-COMP:11060"/>
        <dbReference type="Rhea" id="RHEA-COMP:11605"/>
        <dbReference type="ChEBI" id="CHEBI:15378"/>
        <dbReference type="ChEBI" id="CHEBI:30013"/>
        <dbReference type="ChEBI" id="CHEBI:30616"/>
        <dbReference type="ChEBI" id="CHEBI:61977"/>
        <dbReference type="ChEBI" id="CHEBI:456216"/>
        <dbReference type="EC" id="2.7.11.1"/>
    </reaction>
</comment>
<evidence type="ECO:0000256" key="2">
    <source>
        <dbReference type="ARBA" id="ARBA00012513"/>
    </source>
</evidence>
<dbReference type="InParanoid" id="A0A669F1W3"/>
<dbReference type="GO" id="GO:0043066">
    <property type="term" value="P:negative regulation of apoptotic process"/>
    <property type="evidence" value="ECO:0007669"/>
    <property type="project" value="TreeGrafter"/>
</dbReference>
<dbReference type="InterPro" id="IPR008271">
    <property type="entry name" value="Ser/Thr_kinase_AS"/>
</dbReference>
<feature type="region of interest" description="Disordered" evidence="12">
    <location>
        <begin position="33"/>
        <end position="115"/>
    </location>
</feature>
<dbReference type="Proteomes" id="UP000005207">
    <property type="component" value="Linkage group LG7"/>
</dbReference>
<dbReference type="KEGG" id="onl:109203020"/>
<organism evidence="14 15">
    <name type="scientific">Oreochromis niloticus</name>
    <name type="common">Nile tilapia</name>
    <name type="synonym">Tilapia nilotica</name>
    <dbReference type="NCBI Taxonomy" id="8128"/>
    <lineage>
        <taxon>Eukaryota</taxon>
        <taxon>Metazoa</taxon>
        <taxon>Chordata</taxon>
        <taxon>Craniata</taxon>
        <taxon>Vertebrata</taxon>
        <taxon>Euteleostomi</taxon>
        <taxon>Actinopterygii</taxon>
        <taxon>Neopterygii</taxon>
        <taxon>Teleostei</taxon>
        <taxon>Neoteleostei</taxon>
        <taxon>Acanthomorphata</taxon>
        <taxon>Ovalentaria</taxon>
        <taxon>Cichlomorphae</taxon>
        <taxon>Cichliformes</taxon>
        <taxon>Cichlidae</taxon>
        <taxon>African cichlids</taxon>
        <taxon>Pseudocrenilabrinae</taxon>
        <taxon>Oreochromini</taxon>
        <taxon>Oreochromis</taxon>
    </lineage>
</organism>
<gene>
    <name evidence="14" type="primary">LOC109203020</name>
</gene>
<keyword evidence="5 10" id="KW-0547">Nucleotide-binding</keyword>
<keyword evidence="4" id="KW-0808">Transferase</keyword>
<evidence type="ECO:0000256" key="10">
    <source>
        <dbReference type="PROSITE-ProRule" id="PRU10141"/>
    </source>
</evidence>
<feature type="domain" description="Protein kinase" evidence="13">
    <location>
        <begin position="139"/>
        <end position="397"/>
    </location>
</feature>
<reference evidence="14" key="3">
    <citation type="submission" date="2025-09" db="UniProtKB">
        <authorList>
            <consortium name="Ensembl"/>
        </authorList>
    </citation>
    <scope>IDENTIFICATION</scope>
</reference>
<dbReference type="OrthoDB" id="541276at2759"/>
<evidence type="ECO:0000256" key="3">
    <source>
        <dbReference type="ARBA" id="ARBA00022527"/>
    </source>
</evidence>
<evidence type="ECO:0000313" key="15">
    <source>
        <dbReference type="Proteomes" id="UP000005207"/>
    </source>
</evidence>
<name>A0A669F1W3_ORENI</name>
<dbReference type="RefSeq" id="XP_019217593.1">
    <property type="nucleotide sequence ID" value="XM_019362048.2"/>
</dbReference>
<sequence>MSLKSQPTFTTPRAVGVRKYLDRHTEPWFLRIEDRTSDGRIKNSKQKDYATERLEKASKRSKDSKSPTPGLSHLVLEKSAFRKKSSKRKSSSDGTKQPPSKKSKTSSSQEEASCSVFEADTPLPSAYKSHSIEDFEEKYKEQDKLGEGGFGTVFFGKRREDNFPVVIKHVAHVLVSYQPVLLNGKMTKIPKEVALLIKVGAGPEATSSNVTPILIDWYDLEDELIMVFERPKENIDLEAYLANRRTFMHEREVKVIMRQLVHAAAEMQSKGVFHRDIKPDNIVCDTSPDHPPFQCVRFIDFGIGVTFRPEAVTRRNGTKSPAPNWQDFNATTADCVTVLQLGTVMDWLVRHIIPDDNNTSEMRTDISEDCKCFLLGCYCQSHEDRLTLEEVQNHPWLK</sequence>
<dbReference type="GeneTree" id="ENSGT00950000182996"/>
<dbReference type="Gene3D" id="1.10.510.10">
    <property type="entry name" value="Transferase(Phosphotransferase) domain 1"/>
    <property type="match status" value="1"/>
</dbReference>
<dbReference type="GO" id="GO:0005737">
    <property type="term" value="C:cytoplasm"/>
    <property type="evidence" value="ECO:0007669"/>
    <property type="project" value="TreeGrafter"/>
</dbReference>
<evidence type="ECO:0000256" key="11">
    <source>
        <dbReference type="RuleBase" id="RU000304"/>
    </source>
</evidence>
<evidence type="ECO:0000256" key="1">
    <source>
        <dbReference type="ARBA" id="ARBA00005505"/>
    </source>
</evidence>
<evidence type="ECO:0000256" key="12">
    <source>
        <dbReference type="SAM" id="MobiDB-lite"/>
    </source>
</evidence>
<dbReference type="PROSITE" id="PS50011">
    <property type="entry name" value="PROTEIN_KINASE_DOM"/>
    <property type="match status" value="1"/>
</dbReference>
<reference evidence="15" key="1">
    <citation type="submission" date="2012-01" db="EMBL/GenBank/DDBJ databases">
        <title>The Genome Sequence of Oreochromis niloticus (Nile Tilapia).</title>
        <authorList>
            <consortium name="Broad Institute Genome Assembly Team"/>
            <consortium name="Broad Institute Sequencing Platform"/>
            <person name="Di Palma F."/>
            <person name="Johnson J."/>
            <person name="Lander E.S."/>
            <person name="Lindblad-Toh K."/>
        </authorList>
    </citation>
    <scope>NUCLEOTIDE SEQUENCE [LARGE SCALE GENOMIC DNA]</scope>
</reference>